<dbReference type="Pfam" id="PF04290">
    <property type="entry name" value="DctQ"/>
    <property type="match status" value="1"/>
</dbReference>
<dbReference type="OrthoDB" id="5420906at2"/>
<reference evidence="11 12" key="1">
    <citation type="submission" date="2016-12" db="EMBL/GenBank/DDBJ databases">
        <authorList>
            <person name="Song W.-J."/>
            <person name="Kurnit D.M."/>
        </authorList>
    </citation>
    <scope>NUCLEOTIDE SEQUENCE [LARGE SCALE GENOMIC DNA]</scope>
    <source>
        <strain evidence="11 12">DSM 18488</strain>
    </source>
</reference>
<dbReference type="STRING" id="1121416.SAMN02745220_00047"/>
<organism evidence="11 12">
    <name type="scientific">Desulfopila aestuarii DSM 18488</name>
    <dbReference type="NCBI Taxonomy" id="1121416"/>
    <lineage>
        <taxon>Bacteria</taxon>
        <taxon>Pseudomonadati</taxon>
        <taxon>Thermodesulfobacteriota</taxon>
        <taxon>Desulfobulbia</taxon>
        <taxon>Desulfobulbales</taxon>
        <taxon>Desulfocapsaceae</taxon>
        <taxon>Desulfopila</taxon>
    </lineage>
</organism>
<keyword evidence="12" id="KW-1185">Reference proteome</keyword>
<dbReference type="AlphaFoldDB" id="A0A1M7XVH1"/>
<dbReference type="Proteomes" id="UP000184603">
    <property type="component" value="Unassembled WGS sequence"/>
</dbReference>
<feature type="transmembrane region" description="Helical" evidence="9">
    <location>
        <begin position="47"/>
        <end position="69"/>
    </location>
</feature>
<evidence type="ECO:0000256" key="4">
    <source>
        <dbReference type="ARBA" id="ARBA00022519"/>
    </source>
</evidence>
<comment type="subcellular location">
    <subcellularLocation>
        <location evidence="1">Cell inner membrane</location>
        <topology evidence="1">Multi-pass membrane protein</topology>
    </subcellularLocation>
</comment>
<proteinExistence type="inferred from homology"/>
<keyword evidence="7 9" id="KW-0472">Membrane</keyword>
<evidence type="ECO:0000256" key="9">
    <source>
        <dbReference type="SAM" id="Phobius"/>
    </source>
</evidence>
<comment type="similarity">
    <text evidence="8">Belongs to the TRAP transporter small permease family.</text>
</comment>
<evidence type="ECO:0000313" key="11">
    <source>
        <dbReference type="EMBL" id="SHO42604.1"/>
    </source>
</evidence>
<dbReference type="InterPro" id="IPR007387">
    <property type="entry name" value="TRAP_DctQ"/>
</dbReference>
<feature type="transmembrane region" description="Helical" evidence="9">
    <location>
        <begin position="136"/>
        <end position="156"/>
    </location>
</feature>
<accession>A0A1M7XVH1</accession>
<feature type="transmembrane region" description="Helical" evidence="9">
    <location>
        <begin position="90"/>
        <end position="116"/>
    </location>
</feature>
<gene>
    <name evidence="11" type="ORF">SAMN02745220_00047</name>
</gene>
<keyword evidence="2" id="KW-0813">Transport</keyword>
<evidence type="ECO:0000256" key="3">
    <source>
        <dbReference type="ARBA" id="ARBA00022475"/>
    </source>
</evidence>
<keyword evidence="3" id="KW-1003">Cell membrane</keyword>
<evidence type="ECO:0000256" key="8">
    <source>
        <dbReference type="ARBA" id="ARBA00038436"/>
    </source>
</evidence>
<feature type="domain" description="Tripartite ATP-independent periplasmic transporters DctQ component" evidence="10">
    <location>
        <begin position="28"/>
        <end position="160"/>
    </location>
</feature>
<dbReference type="EMBL" id="FRFE01000001">
    <property type="protein sequence ID" value="SHO42604.1"/>
    <property type="molecule type" value="Genomic_DNA"/>
</dbReference>
<evidence type="ECO:0000313" key="12">
    <source>
        <dbReference type="Proteomes" id="UP000184603"/>
    </source>
</evidence>
<evidence type="ECO:0000256" key="5">
    <source>
        <dbReference type="ARBA" id="ARBA00022692"/>
    </source>
</evidence>
<evidence type="ECO:0000256" key="6">
    <source>
        <dbReference type="ARBA" id="ARBA00022989"/>
    </source>
</evidence>
<dbReference type="RefSeq" id="WP_073611436.1">
    <property type="nucleotide sequence ID" value="NZ_FRFE01000001.1"/>
</dbReference>
<protein>
    <submittedName>
        <fullName evidence="11">TRAP-type mannitol/chloroaromatic compound transport system, small permease component</fullName>
    </submittedName>
</protein>
<dbReference type="PANTHER" id="PTHR35011:SF4">
    <property type="entry name" value="SLL1102 PROTEIN"/>
    <property type="match status" value="1"/>
</dbReference>
<keyword evidence="5 9" id="KW-0812">Transmembrane</keyword>
<sequence length="168" mass="18965">MLSKIAKGIDTFSTKQGEFTSMLIIPLLGVVLYEVLMRYGFNSPTIWGFEMTGFLYGMHYMFGISYTDVRGGHVRVDIFTALAPKKVQAAIGALTTLVLFMPVMICMTVASGKYAWTSIQALERNSTSWQPPIYPIKMVMALCFFFLLLQGFSNLIKDLQILFSKEER</sequence>
<dbReference type="PANTHER" id="PTHR35011">
    <property type="entry name" value="2,3-DIKETO-L-GULONATE TRAP TRANSPORTER SMALL PERMEASE PROTEIN YIAM"/>
    <property type="match status" value="1"/>
</dbReference>
<evidence type="ECO:0000256" key="7">
    <source>
        <dbReference type="ARBA" id="ARBA00023136"/>
    </source>
</evidence>
<evidence type="ECO:0000256" key="1">
    <source>
        <dbReference type="ARBA" id="ARBA00004429"/>
    </source>
</evidence>
<feature type="transmembrane region" description="Helical" evidence="9">
    <location>
        <begin position="21"/>
        <end position="41"/>
    </location>
</feature>
<keyword evidence="4" id="KW-0997">Cell inner membrane</keyword>
<dbReference type="GO" id="GO:0005886">
    <property type="term" value="C:plasma membrane"/>
    <property type="evidence" value="ECO:0007669"/>
    <property type="project" value="UniProtKB-SubCell"/>
</dbReference>
<evidence type="ECO:0000259" key="10">
    <source>
        <dbReference type="Pfam" id="PF04290"/>
    </source>
</evidence>
<dbReference type="InterPro" id="IPR055348">
    <property type="entry name" value="DctQ"/>
</dbReference>
<evidence type="ECO:0000256" key="2">
    <source>
        <dbReference type="ARBA" id="ARBA00022448"/>
    </source>
</evidence>
<name>A0A1M7XVH1_9BACT</name>
<keyword evidence="6 9" id="KW-1133">Transmembrane helix</keyword>